<feature type="binding site" evidence="4">
    <location>
        <position position="54"/>
    </location>
    <ligand>
        <name>GTP</name>
        <dbReference type="ChEBI" id="CHEBI:37565"/>
    </ligand>
</feature>
<organism evidence="6">
    <name type="scientific">Magallana gigas</name>
    <name type="common">Pacific oyster</name>
    <name type="synonym">Crassostrea gigas</name>
    <dbReference type="NCBI Taxonomy" id="29159"/>
    <lineage>
        <taxon>Eukaryota</taxon>
        <taxon>Metazoa</taxon>
        <taxon>Spiralia</taxon>
        <taxon>Lophotrochozoa</taxon>
        <taxon>Mollusca</taxon>
        <taxon>Bivalvia</taxon>
        <taxon>Autobranchia</taxon>
        <taxon>Pteriomorphia</taxon>
        <taxon>Ostreida</taxon>
        <taxon>Ostreoidea</taxon>
        <taxon>Ostreidae</taxon>
        <taxon>Magallana</taxon>
    </lineage>
</organism>
<evidence type="ECO:0000256" key="5">
    <source>
        <dbReference type="PIRSR" id="PIRSR606689-2"/>
    </source>
</evidence>
<dbReference type="HOGENOM" id="CLU_761317_0_0_1"/>
<dbReference type="InterPro" id="IPR006689">
    <property type="entry name" value="Small_GTPase_ARF/SAR"/>
</dbReference>
<feature type="binding site" evidence="5">
    <location>
        <position position="10"/>
    </location>
    <ligand>
        <name>Mg(2+)</name>
        <dbReference type="ChEBI" id="CHEBI:18420"/>
    </ligand>
</feature>
<dbReference type="FunFam" id="3.40.50.300:FF:000412">
    <property type="entry name" value="ADP-ribosylation factor 1"/>
    <property type="match status" value="1"/>
</dbReference>
<dbReference type="NCBIfam" id="TIGR00231">
    <property type="entry name" value="small_GTP"/>
    <property type="match status" value="1"/>
</dbReference>
<dbReference type="Gene3D" id="3.40.50.300">
    <property type="entry name" value="P-loop containing nucleotide triphosphate hydrolases"/>
    <property type="match status" value="1"/>
</dbReference>
<evidence type="ECO:0000313" key="6">
    <source>
        <dbReference type="EMBL" id="EKC34395.1"/>
    </source>
</evidence>
<evidence type="ECO:0000256" key="1">
    <source>
        <dbReference type="ARBA" id="ARBA00010290"/>
    </source>
</evidence>
<dbReference type="Pfam" id="PF00025">
    <property type="entry name" value="Arf"/>
    <property type="match status" value="1"/>
</dbReference>
<dbReference type="GO" id="GO:0005525">
    <property type="term" value="F:GTP binding"/>
    <property type="evidence" value="ECO:0007669"/>
    <property type="project" value="UniProtKB-KW"/>
</dbReference>
<feature type="binding site" evidence="5">
    <location>
        <position position="27"/>
    </location>
    <ligand>
        <name>Mg(2+)</name>
        <dbReference type="ChEBI" id="CHEBI:18420"/>
    </ligand>
</feature>
<keyword evidence="5" id="KW-0460">Magnesium</keyword>
<reference evidence="6" key="1">
    <citation type="journal article" date="2012" name="Nature">
        <title>The oyster genome reveals stress adaptation and complexity of shell formation.</title>
        <authorList>
            <person name="Zhang G."/>
            <person name="Fang X."/>
            <person name="Guo X."/>
            <person name="Li L."/>
            <person name="Luo R."/>
            <person name="Xu F."/>
            <person name="Yang P."/>
            <person name="Zhang L."/>
            <person name="Wang X."/>
            <person name="Qi H."/>
            <person name="Xiong Z."/>
            <person name="Que H."/>
            <person name="Xie Y."/>
            <person name="Holland P.W."/>
            <person name="Paps J."/>
            <person name="Zhu Y."/>
            <person name="Wu F."/>
            <person name="Chen Y."/>
            <person name="Wang J."/>
            <person name="Peng C."/>
            <person name="Meng J."/>
            <person name="Yang L."/>
            <person name="Liu J."/>
            <person name="Wen B."/>
            <person name="Zhang N."/>
            <person name="Huang Z."/>
            <person name="Zhu Q."/>
            <person name="Feng Y."/>
            <person name="Mount A."/>
            <person name="Hedgecock D."/>
            <person name="Xu Z."/>
            <person name="Liu Y."/>
            <person name="Domazet-Loso T."/>
            <person name="Du Y."/>
            <person name="Sun X."/>
            <person name="Zhang S."/>
            <person name="Liu B."/>
            <person name="Cheng P."/>
            <person name="Jiang X."/>
            <person name="Li J."/>
            <person name="Fan D."/>
            <person name="Wang W."/>
            <person name="Fu W."/>
            <person name="Wang T."/>
            <person name="Wang B."/>
            <person name="Zhang J."/>
            <person name="Peng Z."/>
            <person name="Li Y."/>
            <person name="Li N."/>
            <person name="Wang J."/>
            <person name="Chen M."/>
            <person name="He Y."/>
            <person name="Tan F."/>
            <person name="Song X."/>
            <person name="Zheng Q."/>
            <person name="Huang R."/>
            <person name="Yang H."/>
            <person name="Du X."/>
            <person name="Chen L."/>
            <person name="Yang M."/>
            <person name="Gaffney P.M."/>
            <person name="Wang S."/>
            <person name="Luo L."/>
            <person name="She Z."/>
            <person name="Ming Y."/>
            <person name="Huang W."/>
            <person name="Zhang S."/>
            <person name="Huang B."/>
            <person name="Zhang Y."/>
            <person name="Qu T."/>
            <person name="Ni P."/>
            <person name="Miao G."/>
            <person name="Wang J."/>
            <person name="Wang Q."/>
            <person name="Steinberg C.E."/>
            <person name="Wang H."/>
            <person name="Li N."/>
            <person name="Qian L."/>
            <person name="Zhang G."/>
            <person name="Li Y."/>
            <person name="Yang H."/>
            <person name="Liu X."/>
            <person name="Wang J."/>
            <person name="Yin Y."/>
            <person name="Wang J."/>
        </authorList>
    </citation>
    <scope>NUCLEOTIDE SEQUENCE [LARGE SCALE GENOMIC DNA]</scope>
    <source>
        <strain evidence="6">05x7-T-G4-1.051#20</strain>
    </source>
</reference>
<dbReference type="SUPFAM" id="SSF52540">
    <property type="entry name" value="P-loop containing nucleoside triphosphate hydrolases"/>
    <property type="match status" value="1"/>
</dbReference>
<feature type="binding site" evidence="4">
    <location>
        <begin position="110"/>
        <end position="113"/>
    </location>
    <ligand>
        <name>GTP</name>
        <dbReference type="ChEBI" id="CHEBI:37565"/>
    </ligand>
</feature>
<dbReference type="EMBL" id="JH819116">
    <property type="protein sequence ID" value="EKC34395.1"/>
    <property type="molecule type" value="Genomic_DNA"/>
</dbReference>
<evidence type="ECO:0000256" key="3">
    <source>
        <dbReference type="ARBA" id="ARBA00023134"/>
    </source>
</evidence>
<gene>
    <name evidence="6" type="ORF">CGI_10025755</name>
</gene>
<dbReference type="PANTHER" id="PTHR11711">
    <property type="entry name" value="ADP RIBOSYLATION FACTOR-RELATED"/>
    <property type="match status" value="1"/>
</dbReference>
<comment type="similarity">
    <text evidence="1">Belongs to the small GTPase superfamily. Arf family.</text>
</comment>
<dbReference type="InterPro" id="IPR024156">
    <property type="entry name" value="Small_GTPase_ARF"/>
</dbReference>
<protein>
    <submittedName>
        <fullName evidence="6">ADP-ribosylation factor-like protein 4C</fullName>
    </submittedName>
</protein>
<feature type="binding site" evidence="4">
    <location>
        <begin position="3"/>
        <end position="10"/>
    </location>
    <ligand>
        <name>GTP</name>
        <dbReference type="ChEBI" id="CHEBI:37565"/>
    </ligand>
</feature>
<dbReference type="InterPro" id="IPR027417">
    <property type="entry name" value="P-loop_NTPase"/>
</dbReference>
<dbReference type="SMART" id="SM00178">
    <property type="entry name" value="SAR"/>
    <property type="match status" value="1"/>
</dbReference>
<dbReference type="GO" id="GO:0046872">
    <property type="term" value="F:metal ion binding"/>
    <property type="evidence" value="ECO:0007669"/>
    <property type="project" value="UniProtKB-KW"/>
</dbReference>
<keyword evidence="3 4" id="KW-0342">GTP-binding</keyword>
<accession>K1QZV4</accession>
<evidence type="ECO:0000256" key="4">
    <source>
        <dbReference type="PIRSR" id="PIRSR606689-1"/>
    </source>
</evidence>
<dbReference type="PROSITE" id="PS51417">
    <property type="entry name" value="ARF"/>
    <property type="match status" value="1"/>
</dbReference>
<dbReference type="InParanoid" id="K1QZV4"/>
<dbReference type="SUPFAM" id="SSF110916">
    <property type="entry name" value="Peptidyl-tRNA hydrolase domain-like"/>
    <property type="match status" value="1"/>
</dbReference>
<dbReference type="PRINTS" id="PR00328">
    <property type="entry name" value="SAR1GTPBP"/>
</dbReference>
<proteinExistence type="inferred from homology"/>
<dbReference type="GO" id="GO:0003924">
    <property type="term" value="F:GTPase activity"/>
    <property type="evidence" value="ECO:0007669"/>
    <property type="project" value="InterPro"/>
</dbReference>
<evidence type="ECO:0000256" key="2">
    <source>
        <dbReference type="ARBA" id="ARBA00022741"/>
    </source>
</evidence>
<dbReference type="InterPro" id="IPR005225">
    <property type="entry name" value="Small_GTP-bd"/>
</dbReference>
<keyword evidence="5" id="KW-0479">Metal-binding</keyword>
<name>K1QZV4_MAGGI</name>
<keyword evidence="2 4" id="KW-0547">Nucleotide-binding</keyword>
<dbReference type="SMART" id="SM00177">
    <property type="entry name" value="ARF"/>
    <property type="match status" value="1"/>
</dbReference>
<dbReference type="GO" id="GO:0030010">
    <property type="term" value="P:establishment of cell polarity"/>
    <property type="evidence" value="ECO:0007669"/>
    <property type="project" value="UniProtKB-ARBA"/>
</dbReference>
<sequence>MLGLDSSGKTTILYHMKFEQYTNATPTISYNCETIKVKEGSAKGITFKIWDVGGQDNKRPLWNQYTRSSDGIIFVVDSEDKERLEEAKLELIRLLKAPDNQKLPLLVIANKQDLQHSLSLHEIETLLGLRDLHPGQMWSIIGACAITGEGLTEAMDAIQIPEGNLVGVIVKLRSRSNVISTLFLYTGYLKPLFKIRSRILIGCPKIKPVKVVSSKVEVRFHVESATWIPEWIKKNLIENEKGRITKDGDLVVTSEKTRTQMLNQADCLDKVREMIYNSAKKPVEMTEEYKKVVAKRLAKANMERLQRKRADSLKKKNRRKLLESSGFHQLAKQRKNTFMQYVKATGCISDHFLVPTERIYSAQC</sequence>
<dbReference type="AlphaFoldDB" id="K1QZV4"/>
<dbReference type="Gene3D" id="3.30.160.20">
    <property type="match status" value="1"/>
</dbReference>